<dbReference type="FunFam" id="3.30.730.10:FF:000003">
    <property type="entry name" value="AP2-like ethylene-responsive transcription factor ANT"/>
    <property type="match status" value="1"/>
</dbReference>
<dbReference type="SUPFAM" id="SSF54171">
    <property type="entry name" value="DNA-binding domain"/>
    <property type="match status" value="2"/>
</dbReference>
<evidence type="ECO:0000256" key="1">
    <source>
        <dbReference type="ARBA" id="ARBA00004123"/>
    </source>
</evidence>
<dbReference type="Gene3D" id="3.30.730.10">
    <property type="entry name" value="AP2/ERF domain"/>
    <property type="match status" value="3"/>
</dbReference>
<comment type="similarity">
    <text evidence="6">Belongs to the AP2/ERF transcription factor family. AP2 subfamily.</text>
</comment>
<keyword evidence="4" id="KW-0804">Transcription</keyword>
<keyword evidence="10" id="KW-1185">Reference proteome</keyword>
<dbReference type="PANTHER" id="PTHR32467:SF157">
    <property type="entry name" value="AP2-LIKE ETHYLENE-RESPONSIVE TRANSCRIPTION FACTOR CRL5"/>
    <property type="match status" value="1"/>
</dbReference>
<dbReference type="InterPro" id="IPR016177">
    <property type="entry name" value="DNA-bd_dom_sf"/>
</dbReference>
<name>A0A3L6T8L7_PANMI</name>
<comment type="subcellular location">
    <subcellularLocation>
        <location evidence="1">Nucleus</location>
    </subcellularLocation>
</comment>
<evidence type="ECO:0000256" key="7">
    <source>
        <dbReference type="SAM" id="MobiDB-lite"/>
    </source>
</evidence>
<dbReference type="InterPro" id="IPR036955">
    <property type="entry name" value="AP2/ERF_dom_sf"/>
</dbReference>
<dbReference type="GO" id="GO:0005634">
    <property type="term" value="C:nucleus"/>
    <property type="evidence" value="ECO:0007669"/>
    <property type="project" value="UniProtKB-SubCell"/>
</dbReference>
<dbReference type="Proteomes" id="UP000275267">
    <property type="component" value="Unassembled WGS sequence"/>
</dbReference>
<evidence type="ECO:0000313" key="9">
    <source>
        <dbReference type="EMBL" id="RLN34574.1"/>
    </source>
</evidence>
<dbReference type="AlphaFoldDB" id="A0A3L6T8L7"/>
<reference evidence="10" key="1">
    <citation type="journal article" date="2019" name="Nat. Commun.">
        <title>The genome of broomcorn millet.</title>
        <authorList>
            <person name="Zou C."/>
            <person name="Miki D."/>
            <person name="Li D."/>
            <person name="Tang Q."/>
            <person name="Xiao L."/>
            <person name="Rajput S."/>
            <person name="Deng P."/>
            <person name="Jia W."/>
            <person name="Huang R."/>
            <person name="Zhang M."/>
            <person name="Sun Y."/>
            <person name="Hu J."/>
            <person name="Fu X."/>
            <person name="Schnable P.S."/>
            <person name="Li F."/>
            <person name="Zhang H."/>
            <person name="Feng B."/>
            <person name="Zhu X."/>
            <person name="Liu R."/>
            <person name="Schnable J.C."/>
            <person name="Zhu J.-K."/>
            <person name="Zhang H."/>
        </authorList>
    </citation>
    <scope>NUCLEOTIDE SEQUENCE [LARGE SCALE GENOMIC DNA]</scope>
</reference>
<evidence type="ECO:0000259" key="8">
    <source>
        <dbReference type="PROSITE" id="PS51032"/>
    </source>
</evidence>
<dbReference type="Pfam" id="PF00847">
    <property type="entry name" value="AP2"/>
    <property type="match status" value="1"/>
</dbReference>
<dbReference type="SMART" id="SM00380">
    <property type="entry name" value="AP2"/>
    <property type="match status" value="2"/>
</dbReference>
<dbReference type="GO" id="GO:0003677">
    <property type="term" value="F:DNA binding"/>
    <property type="evidence" value="ECO:0007669"/>
    <property type="project" value="UniProtKB-KW"/>
</dbReference>
<evidence type="ECO:0000256" key="5">
    <source>
        <dbReference type="ARBA" id="ARBA00023242"/>
    </source>
</evidence>
<feature type="compositionally biased region" description="Polar residues" evidence="7">
    <location>
        <begin position="579"/>
        <end position="595"/>
    </location>
</feature>
<dbReference type="CDD" id="cd00018">
    <property type="entry name" value="AP2"/>
    <property type="match status" value="2"/>
</dbReference>
<dbReference type="STRING" id="4540.A0A3L6T8L7"/>
<dbReference type="EMBL" id="PQIB02000002">
    <property type="protein sequence ID" value="RLN34574.1"/>
    <property type="molecule type" value="Genomic_DNA"/>
</dbReference>
<comment type="caution">
    <text evidence="9">The sequence shown here is derived from an EMBL/GenBank/DDBJ whole genome shotgun (WGS) entry which is preliminary data.</text>
</comment>
<sequence>MTNNSSNGTNAAASGWLGFSLSPHMASAMDDHHHHHHHVQQQQHGLFFPSVTAAAAAAAAYGLGAGDAVATSASPYYTPQLASMPLKSDGSLCIMEALRRSDQDHHGPKLEDFLGAAAQSQAMALSLDNAASSFYYYGGAGAGGGHHHGSSFLQPCADLYGGPSAASLVADDEAAAAATAMASWVAARASVAAESGVLSAAAAGQHQHHHALALSMSSGSLSSCVTAHPGEYGMVAGAAAAMDGGRKRGGAAGGQKQPVHHRKSIDTFGQRTSQYRGVTRHRWTGRYEAHLWDNSCKKEGQTRKGRQGGYDMEEKAARAYDLAALKYWGPSTHINFPLEDYQEELEEMKNMTRQEYVAHLRRKSSGFSRGASMYRGVTRHHQHGRWQARIGRVSGNKDLYLGTFNDAVCREWEHAELRAVGQQLDPWRRMESMSSCRARQRLSWPEGTQEEAAEAYDIAAIKFRGLNAVTNFDITRYDVDKIMASNTLLPGELARRNKDDEAPAVADGGVTAAALVQAGNGGSAAADTWKVAAEHGHVVHHHHDVLSGAEAFSVLHDLVTAADGGGGHHSAAGAAQHMPMSSASSLVTSLGNSREASPDRGGGLSMLFSKPPPAQQQAASKPMSPLMPLGSWASPASARAAASVSIAHMPVFAAWTDA</sequence>
<dbReference type="PROSITE" id="PS51032">
    <property type="entry name" value="AP2_ERF"/>
    <property type="match status" value="2"/>
</dbReference>
<evidence type="ECO:0000256" key="4">
    <source>
        <dbReference type="ARBA" id="ARBA00023163"/>
    </source>
</evidence>
<dbReference type="GO" id="GO:0003700">
    <property type="term" value="F:DNA-binding transcription factor activity"/>
    <property type="evidence" value="ECO:0007669"/>
    <property type="project" value="InterPro"/>
</dbReference>
<evidence type="ECO:0000256" key="2">
    <source>
        <dbReference type="ARBA" id="ARBA00023015"/>
    </source>
</evidence>
<keyword evidence="3" id="KW-0238">DNA-binding</keyword>
<dbReference type="OrthoDB" id="207175at2759"/>
<gene>
    <name evidence="9" type="ORF">C2845_PM03G18920</name>
</gene>
<organism evidence="9 10">
    <name type="scientific">Panicum miliaceum</name>
    <name type="common">Proso millet</name>
    <name type="synonym">Broomcorn millet</name>
    <dbReference type="NCBI Taxonomy" id="4540"/>
    <lineage>
        <taxon>Eukaryota</taxon>
        <taxon>Viridiplantae</taxon>
        <taxon>Streptophyta</taxon>
        <taxon>Embryophyta</taxon>
        <taxon>Tracheophyta</taxon>
        <taxon>Spermatophyta</taxon>
        <taxon>Magnoliopsida</taxon>
        <taxon>Liliopsida</taxon>
        <taxon>Poales</taxon>
        <taxon>Poaceae</taxon>
        <taxon>PACMAD clade</taxon>
        <taxon>Panicoideae</taxon>
        <taxon>Panicodae</taxon>
        <taxon>Paniceae</taxon>
        <taxon>Panicinae</taxon>
        <taxon>Panicum</taxon>
        <taxon>Panicum sect. Panicum</taxon>
    </lineage>
</organism>
<keyword evidence="2" id="KW-0805">Transcription regulation</keyword>
<dbReference type="PANTHER" id="PTHR32467">
    <property type="entry name" value="AP2-LIKE ETHYLENE-RESPONSIVE TRANSCRIPTION FACTOR"/>
    <property type="match status" value="1"/>
</dbReference>
<keyword evidence="5" id="KW-0539">Nucleus</keyword>
<protein>
    <recommendedName>
        <fullName evidence="8">AP2/ERF domain-containing protein</fullName>
    </recommendedName>
</protein>
<evidence type="ECO:0000256" key="6">
    <source>
        <dbReference type="ARBA" id="ARBA00037973"/>
    </source>
</evidence>
<dbReference type="PRINTS" id="PR00367">
    <property type="entry name" value="ETHRSPELEMNT"/>
</dbReference>
<accession>A0A3L6T8L7</accession>
<dbReference type="InterPro" id="IPR001471">
    <property type="entry name" value="AP2/ERF_dom"/>
</dbReference>
<proteinExistence type="inferred from homology"/>
<feature type="domain" description="AP2/ERF" evidence="8">
    <location>
        <begin position="274"/>
        <end position="337"/>
    </location>
</feature>
<feature type="region of interest" description="Disordered" evidence="7">
    <location>
        <begin position="565"/>
        <end position="623"/>
    </location>
</feature>
<evidence type="ECO:0000256" key="3">
    <source>
        <dbReference type="ARBA" id="ARBA00023125"/>
    </source>
</evidence>
<feature type="domain" description="AP2/ERF" evidence="8">
    <location>
        <begin position="373"/>
        <end position="473"/>
    </location>
</feature>
<evidence type="ECO:0000313" key="10">
    <source>
        <dbReference type="Proteomes" id="UP000275267"/>
    </source>
</evidence>